<reference evidence="2 3" key="1">
    <citation type="submission" date="2016-10" db="EMBL/GenBank/DDBJ databases">
        <authorList>
            <person name="de Groot N.N."/>
        </authorList>
    </citation>
    <scope>NUCLEOTIDE SEQUENCE [LARGE SCALE GENOMIC DNA]</scope>
    <source>
        <strain evidence="2 3">DSM 25186</strain>
    </source>
</reference>
<evidence type="ECO:0000313" key="3">
    <source>
        <dbReference type="Proteomes" id="UP000198510"/>
    </source>
</evidence>
<proteinExistence type="predicted"/>
<dbReference type="STRING" id="1075417.SAMN05421823_105295"/>
<keyword evidence="1" id="KW-1133">Transmembrane helix</keyword>
<dbReference type="EMBL" id="FNFO01000005">
    <property type="protein sequence ID" value="SDL36055.1"/>
    <property type="molecule type" value="Genomic_DNA"/>
</dbReference>
<keyword evidence="3" id="KW-1185">Reference proteome</keyword>
<dbReference type="Proteomes" id="UP000198510">
    <property type="component" value="Unassembled WGS sequence"/>
</dbReference>
<feature type="transmembrane region" description="Helical" evidence="1">
    <location>
        <begin position="118"/>
        <end position="137"/>
    </location>
</feature>
<feature type="transmembrane region" description="Helical" evidence="1">
    <location>
        <begin position="12"/>
        <end position="32"/>
    </location>
</feature>
<dbReference type="AlphaFoldDB" id="A0A1G9JFL4"/>
<gene>
    <name evidence="2" type="ORF">SAMN05421823_105295</name>
</gene>
<accession>A0A1G9JFL4</accession>
<evidence type="ECO:0000256" key="1">
    <source>
        <dbReference type="SAM" id="Phobius"/>
    </source>
</evidence>
<keyword evidence="1" id="KW-0472">Membrane</keyword>
<evidence type="ECO:0000313" key="2">
    <source>
        <dbReference type="EMBL" id="SDL36055.1"/>
    </source>
</evidence>
<protein>
    <submittedName>
        <fullName evidence="2">Uncharacterized protein</fullName>
    </submittedName>
</protein>
<keyword evidence="1" id="KW-0812">Transmembrane</keyword>
<feature type="transmembrane region" description="Helical" evidence="1">
    <location>
        <begin position="149"/>
        <end position="167"/>
    </location>
</feature>
<organism evidence="2 3">
    <name type="scientific">Catalinimonas alkaloidigena</name>
    <dbReference type="NCBI Taxonomy" id="1075417"/>
    <lineage>
        <taxon>Bacteria</taxon>
        <taxon>Pseudomonadati</taxon>
        <taxon>Bacteroidota</taxon>
        <taxon>Cytophagia</taxon>
        <taxon>Cytophagales</taxon>
        <taxon>Catalimonadaceae</taxon>
        <taxon>Catalinimonas</taxon>
    </lineage>
</organism>
<sequence length="196" mass="22736">MQVIVMVSRLLCIVYAGFCTLLLLDLNVFPLTTSYDRVLYLKQQYESRGRYQSGRSPSNTQLLVTEAHAYQVPRFSTFAWWPTEVVEVRSTQIFNLVKTSFVQVEDEVYELRMSGGTIFTSFQVVPMLLLLTSGLSLRAWHDEDNIDRYAFGNTFLFLILLYLLIHYGFLHHTIYGFLFFLFGLARARSTKKSRIG</sequence>
<name>A0A1G9JFL4_9BACT</name>